<dbReference type="EMBL" id="HBUE01071090">
    <property type="protein sequence ID" value="CAG6472678.1"/>
    <property type="molecule type" value="Transcribed_RNA"/>
</dbReference>
<evidence type="ECO:0000256" key="3">
    <source>
        <dbReference type="SAM" id="SignalP"/>
    </source>
</evidence>
<feature type="chain" id="PRO_5034001318" evidence="3">
    <location>
        <begin position="21"/>
        <end position="256"/>
    </location>
</feature>
<dbReference type="PANTHER" id="PTHR24366:SF96">
    <property type="entry name" value="LEUCINE RICH REPEAT CONTAINING 53"/>
    <property type="match status" value="1"/>
</dbReference>
<evidence type="ECO:0000256" key="1">
    <source>
        <dbReference type="ARBA" id="ARBA00022614"/>
    </source>
</evidence>
<evidence type="ECO:0000256" key="2">
    <source>
        <dbReference type="ARBA" id="ARBA00022737"/>
    </source>
</evidence>
<dbReference type="Gene3D" id="3.80.10.10">
    <property type="entry name" value="Ribonuclease Inhibitor"/>
    <property type="match status" value="1"/>
</dbReference>
<accession>A0A8D8FJH2</accession>
<organism evidence="4">
    <name type="scientific">Culex pipiens</name>
    <name type="common">House mosquito</name>
    <dbReference type="NCBI Taxonomy" id="7175"/>
    <lineage>
        <taxon>Eukaryota</taxon>
        <taxon>Metazoa</taxon>
        <taxon>Ecdysozoa</taxon>
        <taxon>Arthropoda</taxon>
        <taxon>Hexapoda</taxon>
        <taxon>Insecta</taxon>
        <taxon>Pterygota</taxon>
        <taxon>Neoptera</taxon>
        <taxon>Endopterygota</taxon>
        <taxon>Diptera</taxon>
        <taxon>Nematocera</taxon>
        <taxon>Culicoidea</taxon>
        <taxon>Culicidae</taxon>
        <taxon>Culicinae</taxon>
        <taxon>Culicini</taxon>
        <taxon>Culex</taxon>
        <taxon>Culex</taxon>
    </lineage>
</organism>
<evidence type="ECO:0000313" key="4">
    <source>
        <dbReference type="EMBL" id="CAG6472678.1"/>
    </source>
</evidence>
<dbReference type="AlphaFoldDB" id="A0A8D8FJH2"/>
<keyword evidence="2" id="KW-0677">Repeat</keyword>
<sequence length="256" mass="30330">MGALLKIAILLLSLVVLSSARYERYVCQVVEDDWCTLQKIYITSRTDLRGIRFPDDQYEKLRIGQHYDFADTDSVISVFSGGLFRRMSRVRYLRMNAVRMQGLDMPDTVLELDVSNNWISRIYINPDRSYSLRKLKMTNNLVTSVASFKYLNQLEELDMAENLIHLLNFELFSFMPYARNLNFAHNRLLEVRPGDSDLILYYLERLDLAGNQLREIELRRWTFPSLRMLNVTGNPIQRLDYFELQRAFPQLWRVTY</sequence>
<dbReference type="PANTHER" id="PTHR24366">
    <property type="entry name" value="IG(IMMUNOGLOBULIN) AND LRR(LEUCINE RICH REPEAT) DOMAINS"/>
    <property type="match status" value="1"/>
</dbReference>
<keyword evidence="1" id="KW-0433">Leucine-rich repeat</keyword>
<proteinExistence type="predicted"/>
<name>A0A8D8FJH2_CULPI</name>
<feature type="signal peptide" evidence="3">
    <location>
        <begin position="1"/>
        <end position="20"/>
    </location>
</feature>
<protein>
    <submittedName>
        <fullName evidence="4">(northern house mosquito) hypothetical protein</fullName>
    </submittedName>
</protein>
<keyword evidence="3" id="KW-0732">Signal</keyword>
<dbReference type="InterPro" id="IPR032675">
    <property type="entry name" value="LRR_dom_sf"/>
</dbReference>
<reference evidence="4" key="1">
    <citation type="submission" date="2021-05" db="EMBL/GenBank/DDBJ databases">
        <authorList>
            <person name="Alioto T."/>
            <person name="Alioto T."/>
            <person name="Gomez Garrido J."/>
        </authorList>
    </citation>
    <scope>NUCLEOTIDE SEQUENCE</scope>
</reference>
<dbReference type="SUPFAM" id="SSF52075">
    <property type="entry name" value="Outer arm dynein light chain 1"/>
    <property type="match status" value="1"/>
</dbReference>